<evidence type="ECO:0000313" key="2">
    <source>
        <dbReference type="EMBL" id="VYS68236.1"/>
    </source>
</evidence>
<organism evidence="2 3">
    <name type="scientific">Arabidopsis thaliana</name>
    <name type="common">Mouse-ear cress</name>
    <dbReference type="NCBI Taxonomy" id="3702"/>
    <lineage>
        <taxon>Eukaryota</taxon>
        <taxon>Viridiplantae</taxon>
        <taxon>Streptophyta</taxon>
        <taxon>Embryophyta</taxon>
        <taxon>Tracheophyta</taxon>
        <taxon>Spermatophyta</taxon>
        <taxon>Magnoliopsida</taxon>
        <taxon>eudicotyledons</taxon>
        <taxon>Gunneridae</taxon>
        <taxon>Pentapetalae</taxon>
        <taxon>rosids</taxon>
        <taxon>malvids</taxon>
        <taxon>Brassicales</taxon>
        <taxon>Brassicaceae</taxon>
        <taxon>Camelineae</taxon>
        <taxon>Arabidopsis</taxon>
    </lineage>
</organism>
<accession>A0A654G5C8</accession>
<dbReference type="EMBL" id="CACRSJ010000110">
    <property type="protein sequence ID" value="VYS68236.1"/>
    <property type="molecule type" value="Genomic_DNA"/>
</dbReference>
<evidence type="ECO:0000256" key="1">
    <source>
        <dbReference type="SAM" id="MobiDB-lite"/>
    </source>
</evidence>
<gene>
    <name evidence="2" type="ORF">AN1_LOCUS23630</name>
</gene>
<sequence length="254" mass="28834">MAPSTQAGQGVDPSRITDLEEKFIQMVERLETSIHALQERQDEDRRWMLEMIEGWGREKQMGKAVSESPISSSQTQSNNAQDSCVTPTAPIKAKGDGILPLPPLALPTQQMETSQGSYRFHQQSVQQGSPSNTLGSSGRRLEPPLFEGQNLDDWLFRMEKYFSQSHETSETRRSFVVCSLNHSSELLLNTRQKGLVEEFRERFEELTVEVPHITDDLLEGIFLKGMRKNIRDQVMRTRPSGIDEIVETVGLIEE</sequence>
<feature type="compositionally biased region" description="Low complexity" evidence="1">
    <location>
        <begin position="66"/>
        <end position="77"/>
    </location>
</feature>
<name>A0A654G5C8_ARATH</name>
<reference evidence="2 3" key="1">
    <citation type="submission" date="2019-11" db="EMBL/GenBank/DDBJ databases">
        <authorList>
            <person name="Jiao W.-B."/>
            <person name="Schneeberger K."/>
        </authorList>
    </citation>
    <scope>NUCLEOTIDE SEQUENCE [LARGE SCALE GENOMIC DNA]</scope>
    <source>
        <strain evidence="3">cv. An-1</strain>
    </source>
</reference>
<evidence type="ECO:0000313" key="3">
    <source>
        <dbReference type="Proteomes" id="UP000426265"/>
    </source>
</evidence>
<feature type="region of interest" description="Disordered" evidence="1">
    <location>
        <begin position="109"/>
        <end position="143"/>
    </location>
</feature>
<feature type="region of interest" description="Disordered" evidence="1">
    <location>
        <begin position="59"/>
        <end position="85"/>
    </location>
</feature>
<proteinExistence type="predicted"/>
<feature type="compositionally biased region" description="Polar residues" evidence="1">
    <location>
        <begin position="109"/>
        <end position="136"/>
    </location>
</feature>
<protein>
    <recommendedName>
        <fullName evidence="4">Retrotransposon gag domain-containing protein</fullName>
    </recommendedName>
</protein>
<evidence type="ECO:0008006" key="4">
    <source>
        <dbReference type="Google" id="ProtNLM"/>
    </source>
</evidence>
<dbReference type="AlphaFoldDB" id="A0A654G5C8"/>
<dbReference type="Proteomes" id="UP000426265">
    <property type="component" value="Unassembled WGS sequence"/>
</dbReference>